<feature type="region of interest" description="Disordered" evidence="1">
    <location>
        <begin position="1"/>
        <end position="77"/>
    </location>
</feature>
<dbReference type="EMBL" id="BAAAHG010000010">
    <property type="protein sequence ID" value="GAA0909671.1"/>
    <property type="molecule type" value="Genomic_DNA"/>
</dbReference>
<name>A0ABN1NJB3_9ACTN</name>
<gene>
    <name evidence="2" type="ORF">GCM10009549_18330</name>
</gene>
<keyword evidence="3" id="KW-1185">Reference proteome</keyword>
<protein>
    <submittedName>
        <fullName evidence="2">Uncharacterized protein</fullName>
    </submittedName>
</protein>
<evidence type="ECO:0000313" key="3">
    <source>
        <dbReference type="Proteomes" id="UP001501005"/>
    </source>
</evidence>
<accession>A0ABN1NJB3</accession>
<sequence>MEHPSRGAPMPRTVTSGPGGTRPGLAEALGPHPAGRTRAGHGARLLDAVGESADEVPGDGSGARMVLAPGIAPGRER</sequence>
<organism evidence="2 3">
    <name type="scientific">Streptomyces thermoalcalitolerans</name>
    <dbReference type="NCBI Taxonomy" id="65605"/>
    <lineage>
        <taxon>Bacteria</taxon>
        <taxon>Bacillati</taxon>
        <taxon>Actinomycetota</taxon>
        <taxon>Actinomycetes</taxon>
        <taxon>Kitasatosporales</taxon>
        <taxon>Streptomycetaceae</taxon>
        <taxon>Streptomyces</taxon>
    </lineage>
</organism>
<evidence type="ECO:0000256" key="1">
    <source>
        <dbReference type="SAM" id="MobiDB-lite"/>
    </source>
</evidence>
<reference evidence="2 3" key="1">
    <citation type="journal article" date="2019" name="Int. J. Syst. Evol. Microbiol.">
        <title>The Global Catalogue of Microorganisms (GCM) 10K type strain sequencing project: providing services to taxonomists for standard genome sequencing and annotation.</title>
        <authorList>
            <consortium name="The Broad Institute Genomics Platform"/>
            <consortium name="The Broad Institute Genome Sequencing Center for Infectious Disease"/>
            <person name="Wu L."/>
            <person name="Ma J."/>
        </authorList>
    </citation>
    <scope>NUCLEOTIDE SEQUENCE [LARGE SCALE GENOMIC DNA]</scope>
    <source>
        <strain evidence="2 3">JCM 10673</strain>
    </source>
</reference>
<dbReference type="Proteomes" id="UP001501005">
    <property type="component" value="Unassembled WGS sequence"/>
</dbReference>
<comment type="caution">
    <text evidence="2">The sequence shown here is derived from an EMBL/GenBank/DDBJ whole genome shotgun (WGS) entry which is preliminary data.</text>
</comment>
<proteinExistence type="predicted"/>
<evidence type="ECO:0000313" key="2">
    <source>
        <dbReference type="EMBL" id="GAA0909671.1"/>
    </source>
</evidence>